<comment type="cofactor">
    <cofactor evidence="3">
        <name>Fe(2+)</name>
        <dbReference type="ChEBI" id="CHEBI:29033"/>
    </cofactor>
</comment>
<evidence type="ECO:0000256" key="9">
    <source>
        <dbReference type="ARBA" id="ARBA00023235"/>
    </source>
</evidence>
<dbReference type="InterPro" id="IPR000056">
    <property type="entry name" value="Ribul_P_3_epim-like"/>
</dbReference>
<dbReference type="PANTHER" id="PTHR11749">
    <property type="entry name" value="RIBULOSE-5-PHOSPHATE-3-EPIMERASE"/>
    <property type="match status" value="1"/>
</dbReference>
<reference evidence="11 14" key="3">
    <citation type="journal article" date="2019" name="Nat. Med.">
        <title>A library of human gut bacterial isolates paired with longitudinal multiomics data enables mechanistic microbiome research.</title>
        <authorList>
            <person name="Poyet M."/>
            <person name="Groussin M."/>
            <person name="Gibbons S.M."/>
            <person name="Avila-Pacheco J."/>
            <person name="Jiang X."/>
            <person name="Kearney S.M."/>
            <person name="Perrotta A.R."/>
            <person name="Berdy B."/>
            <person name="Zhao S."/>
            <person name="Lieberman T.D."/>
            <person name="Swanson P.K."/>
            <person name="Smith M."/>
            <person name="Roesemann S."/>
            <person name="Alexander J.E."/>
            <person name="Rich S.A."/>
            <person name="Livny J."/>
            <person name="Vlamakis H."/>
            <person name="Clish C."/>
            <person name="Bullock K."/>
            <person name="Deik A."/>
            <person name="Scott J."/>
            <person name="Pierce K.A."/>
            <person name="Xavier R.J."/>
            <person name="Alm E.J."/>
        </authorList>
    </citation>
    <scope>NUCLEOTIDE SEQUENCE [LARGE SCALE GENOMIC DNA]</scope>
    <source>
        <strain evidence="11 14">BIOML-A2</strain>
    </source>
</reference>
<dbReference type="GO" id="GO:1901135">
    <property type="term" value="P:carbohydrate derivative metabolic process"/>
    <property type="evidence" value="ECO:0007669"/>
    <property type="project" value="UniProtKB-ARBA"/>
</dbReference>
<dbReference type="AlphaFoldDB" id="A0AAQ1ME42"/>
<dbReference type="EMBL" id="FQVY01000002">
    <property type="protein sequence ID" value="SHG22242.1"/>
    <property type="molecule type" value="Genomic_DNA"/>
</dbReference>
<keyword evidence="6" id="KW-0862">Zinc</keyword>
<evidence type="ECO:0000256" key="1">
    <source>
        <dbReference type="ARBA" id="ARBA00001936"/>
    </source>
</evidence>
<protein>
    <submittedName>
        <fullName evidence="12">Ribulose-phosphate 3-epimerase</fullName>
        <ecNumber evidence="11">5.1.3.1</ecNumber>
    </submittedName>
</protein>
<dbReference type="InterPro" id="IPR013785">
    <property type="entry name" value="Aldolase_TIM"/>
</dbReference>
<keyword evidence="5" id="KW-0479">Metal-binding</keyword>
<dbReference type="FunFam" id="3.20.20.70:FF:000191">
    <property type="entry name" value="ribulose-phosphate 3-epimerase isoform X2"/>
    <property type="match status" value="1"/>
</dbReference>
<evidence type="ECO:0000256" key="8">
    <source>
        <dbReference type="ARBA" id="ARBA00023211"/>
    </source>
</evidence>
<keyword evidence="14" id="KW-1185">Reference proteome</keyword>
<organism evidence="12 13">
    <name type="scientific">Bittarella massiliensis</name>
    <name type="common">ex Durand et al. 2017</name>
    <dbReference type="NCBI Taxonomy" id="1720313"/>
    <lineage>
        <taxon>Bacteria</taxon>
        <taxon>Bacillati</taxon>
        <taxon>Bacillota</taxon>
        <taxon>Clostridia</taxon>
        <taxon>Eubacteriales</taxon>
        <taxon>Oscillospiraceae</taxon>
        <taxon>Bittarella (ex Durand et al. 2017)</taxon>
    </lineage>
</organism>
<dbReference type="EC" id="5.1.3.1" evidence="11"/>
<evidence type="ECO:0000256" key="4">
    <source>
        <dbReference type="ARBA" id="ARBA00011738"/>
    </source>
</evidence>
<proteinExistence type="predicted"/>
<keyword evidence="9 11" id="KW-0413">Isomerase</keyword>
<reference evidence="13" key="1">
    <citation type="submission" date="2016-11" db="EMBL/GenBank/DDBJ databases">
        <authorList>
            <person name="Jaros S."/>
            <person name="Januszkiewicz K."/>
            <person name="Wedrychowicz H."/>
        </authorList>
    </citation>
    <scope>NUCLEOTIDE SEQUENCE [LARGE SCALE GENOMIC DNA]</scope>
    <source>
        <strain evidence="13">DSM 4029</strain>
    </source>
</reference>
<dbReference type="EMBL" id="WWVX01000001">
    <property type="protein sequence ID" value="MZL68266.1"/>
    <property type="molecule type" value="Genomic_DNA"/>
</dbReference>
<evidence type="ECO:0000313" key="11">
    <source>
        <dbReference type="EMBL" id="MZL68266.1"/>
    </source>
</evidence>
<dbReference type="CDD" id="cd00429">
    <property type="entry name" value="RPE"/>
    <property type="match status" value="1"/>
</dbReference>
<accession>A0AAQ1ME42</accession>
<keyword evidence="8" id="KW-0464">Manganese</keyword>
<evidence type="ECO:0000313" key="14">
    <source>
        <dbReference type="Proteomes" id="UP000474718"/>
    </source>
</evidence>
<dbReference type="SUPFAM" id="SSF51366">
    <property type="entry name" value="Ribulose-phoshate binding barrel"/>
    <property type="match status" value="1"/>
</dbReference>
<evidence type="ECO:0000256" key="10">
    <source>
        <dbReference type="ARBA" id="ARBA00023277"/>
    </source>
</evidence>
<dbReference type="GO" id="GO:0046872">
    <property type="term" value="F:metal ion binding"/>
    <property type="evidence" value="ECO:0007669"/>
    <property type="project" value="UniProtKB-KW"/>
</dbReference>
<evidence type="ECO:0000313" key="13">
    <source>
        <dbReference type="Proteomes" id="UP000184089"/>
    </source>
</evidence>
<dbReference type="Proteomes" id="UP000184089">
    <property type="component" value="Unassembled WGS sequence"/>
</dbReference>
<dbReference type="Proteomes" id="UP000474718">
    <property type="component" value="Unassembled WGS sequence"/>
</dbReference>
<dbReference type="GO" id="GO:0004750">
    <property type="term" value="F:D-ribulose-phosphate 3-epimerase activity"/>
    <property type="evidence" value="ECO:0007669"/>
    <property type="project" value="UniProtKB-EC"/>
</dbReference>
<evidence type="ECO:0000256" key="2">
    <source>
        <dbReference type="ARBA" id="ARBA00001947"/>
    </source>
</evidence>
<evidence type="ECO:0000256" key="7">
    <source>
        <dbReference type="ARBA" id="ARBA00023004"/>
    </source>
</evidence>
<comment type="cofactor">
    <cofactor evidence="1">
        <name>Mn(2+)</name>
        <dbReference type="ChEBI" id="CHEBI:29035"/>
    </cofactor>
</comment>
<evidence type="ECO:0000256" key="5">
    <source>
        <dbReference type="ARBA" id="ARBA00022723"/>
    </source>
</evidence>
<reference evidence="12" key="2">
    <citation type="submission" date="2016-11" db="EMBL/GenBank/DDBJ databases">
        <authorList>
            <person name="Varghese N."/>
            <person name="Submissions S."/>
        </authorList>
    </citation>
    <scope>NUCLEOTIDE SEQUENCE</scope>
    <source>
        <strain evidence="12">DSM 4029</strain>
    </source>
</reference>
<dbReference type="RefSeq" id="WP_021660872.1">
    <property type="nucleotide sequence ID" value="NZ_FQVY01000002.1"/>
</dbReference>
<dbReference type="NCBIfam" id="NF004076">
    <property type="entry name" value="PRK05581.1-4"/>
    <property type="match status" value="1"/>
</dbReference>
<dbReference type="InterPro" id="IPR011060">
    <property type="entry name" value="RibuloseP-bd_barrel"/>
</dbReference>
<keyword evidence="10" id="KW-0119">Carbohydrate metabolism</keyword>
<comment type="caution">
    <text evidence="12">The sequence shown here is derived from an EMBL/GenBank/DDBJ whole genome shotgun (WGS) entry which is preliminary data.</text>
</comment>
<evidence type="ECO:0000256" key="3">
    <source>
        <dbReference type="ARBA" id="ARBA00001954"/>
    </source>
</evidence>
<name>A0AAQ1ME42_9FIRM</name>
<evidence type="ECO:0000256" key="6">
    <source>
        <dbReference type="ARBA" id="ARBA00022833"/>
    </source>
</evidence>
<comment type="cofactor">
    <cofactor evidence="2">
        <name>Zn(2+)</name>
        <dbReference type="ChEBI" id="CHEBI:29105"/>
    </cofactor>
</comment>
<gene>
    <name evidence="11" type="ORF">GT747_00555</name>
    <name evidence="12" type="ORF">SAMN05444424_1938</name>
</gene>
<dbReference type="Pfam" id="PF00834">
    <property type="entry name" value="Ribul_P_3_epim"/>
    <property type="match status" value="1"/>
</dbReference>
<dbReference type="Gene3D" id="3.20.20.70">
    <property type="entry name" value="Aldolase class I"/>
    <property type="match status" value="1"/>
</dbReference>
<dbReference type="GO" id="GO:0005975">
    <property type="term" value="P:carbohydrate metabolic process"/>
    <property type="evidence" value="ECO:0007669"/>
    <property type="project" value="InterPro"/>
</dbReference>
<dbReference type="GO" id="GO:0046496">
    <property type="term" value="P:nicotinamide nucleotide metabolic process"/>
    <property type="evidence" value="ECO:0007669"/>
    <property type="project" value="UniProtKB-ARBA"/>
</dbReference>
<dbReference type="GO" id="GO:0006163">
    <property type="term" value="P:purine nucleotide metabolic process"/>
    <property type="evidence" value="ECO:0007669"/>
    <property type="project" value="UniProtKB-ARBA"/>
</dbReference>
<sequence>MGILTATLACADWLHLGDDLRALERGGCDWYHLDIMDGHYVPNLCLNFDLIRAVRTASPLPVDCHLMVENPGDYLPQLTQNRVERAAFHLGCPVDTAALLREMRRAGIAPGLALNPDEPVEALSPYLDLCDWVLLMGVKPGFSGQAFLPGTVERVGRLAALRRTLGRPLLIEVDGGIGPENGRACTDAGADALVAGAFAVFSQPDGVEAACRRFRAAVFPDA</sequence>
<comment type="subunit">
    <text evidence="4">Homodimer.</text>
</comment>
<evidence type="ECO:0000313" key="12">
    <source>
        <dbReference type="EMBL" id="SHG22242.1"/>
    </source>
</evidence>
<keyword evidence="7" id="KW-0408">Iron</keyword>
<dbReference type="GO" id="GO:0006091">
    <property type="term" value="P:generation of precursor metabolites and energy"/>
    <property type="evidence" value="ECO:0007669"/>
    <property type="project" value="UniProtKB-ARBA"/>
</dbReference>